<gene>
    <name evidence="2" type="ORF">L596_005174</name>
</gene>
<dbReference type="Proteomes" id="UP000298663">
    <property type="component" value="Unassembled WGS sequence"/>
</dbReference>
<dbReference type="AlphaFoldDB" id="A0A4U8UY41"/>
<accession>A0A4U8UY41</accession>
<evidence type="ECO:0000313" key="3">
    <source>
        <dbReference type="Proteomes" id="UP000298663"/>
    </source>
</evidence>
<comment type="caution">
    <text evidence="2">The sequence shown here is derived from an EMBL/GenBank/DDBJ whole genome shotgun (WGS) entry which is preliminary data.</text>
</comment>
<dbReference type="EMBL" id="AZBU02000001">
    <property type="protein sequence ID" value="TMS38450.1"/>
    <property type="molecule type" value="Genomic_DNA"/>
</dbReference>
<feature type="compositionally biased region" description="Basic and acidic residues" evidence="1">
    <location>
        <begin position="87"/>
        <end position="97"/>
    </location>
</feature>
<proteinExistence type="predicted"/>
<sequence>MKSIRGGDPRASHRRGFTTCDGCNTGAAGGCIMGVTASALRPVYCLRSLNVVNGGNFLWLNSREIETSGEKREHGNQQSTTSSTTNRSKERANQFRP</sequence>
<name>A0A4U8UY41_STECR</name>
<keyword evidence="3" id="KW-1185">Reference proteome</keyword>
<reference evidence="2 3" key="2">
    <citation type="journal article" date="2019" name="G3 (Bethesda)">
        <title>Hybrid Assembly of the Genome of the Entomopathogenic Nematode Steinernema carpocapsae Identifies the X-Chromosome.</title>
        <authorList>
            <person name="Serra L."/>
            <person name="Macchietto M."/>
            <person name="Macias-Munoz A."/>
            <person name="McGill C.J."/>
            <person name="Rodriguez I.M."/>
            <person name="Rodriguez B."/>
            <person name="Murad R."/>
            <person name="Mortazavi A."/>
        </authorList>
    </citation>
    <scope>NUCLEOTIDE SEQUENCE [LARGE SCALE GENOMIC DNA]</scope>
    <source>
        <strain evidence="2 3">ALL</strain>
    </source>
</reference>
<organism evidence="2 3">
    <name type="scientific">Steinernema carpocapsae</name>
    <name type="common">Entomopathogenic nematode</name>
    <dbReference type="NCBI Taxonomy" id="34508"/>
    <lineage>
        <taxon>Eukaryota</taxon>
        <taxon>Metazoa</taxon>
        <taxon>Ecdysozoa</taxon>
        <taxon>Nematoda</taxon>
        <taxon>Chromadorea</taxon>
        <taxon>Rhabditida</taxon>
        <taxon>Tylenchina</taxon>
        <taxon>Panagrolaimomorpha</taxon>
        <taxon>Strongyloidoidea</taxon>
        <taxon>Steinernematidae</taxon>
        <taxon>Steinernema</taxon>
    </lineage>
</organism>
<evidence type="ECO:0000313" key="2">
    <source>
        <dbReference type="EMBL" id="TMS38450.1"/>
    </source>
</evidence>
<reference evidence="2 3" key="1">
    <citation type="journal article" date="2015" name="Genome Biol.">
        <title>Comparative genomics of Steinernema reveals deeply conserved gene regulatory networks.</title>
        <authorList>
            <person name="Dillman A.R."/>
            <person name="Macchietto M."/>
            <person name="Porter C.F."/>
            <person name="Rogers A."/>
            <person name="Williams B."/>
            <person name="Antoshechkin I."/>
            <person name="Lee M.M."/>
            <person name="Goodwin Z."/>
            <person name="Lu X."/>
            <person name="Lewis E.E."/>
            <person name="Goodrich-Blair H."/>
            <person name="Stock S.P."/>
            <person name="Adams B.J."/>
            <person name="Sternberg P.W."/>
            <person name="Mortazavi A."/>
        </authorList>
    </citation>
    <scope>NUCLEOTIDE SEQUENCE [LARGE SCALE GENOMIC DNA]</scope>
    <source>
        <strain evidence="2 3">ALL</strain>
    </source>
</reference>
<evidence type="ECO:0000256" key="1">
    <source>
        <dbReference type="SAM" id="MobiDB-lite"/>
    </source>
</evidence>
<feature type="region of interest" description="Disordered" evidence="1">
    <location>
        <begin position="67"/>
        <end position="97"/>
    </location>
</feature>
<protein>
    <submittedName>
        <fullName evidence="2">Uncharacterized protein</fullName>
    </submittedName>
</protein>